<proteinExistence type="predicted"/>
<reference evidence="1" key="1">
    <citation type="submission" date="2023-01" db="EMBL/GenBank/DDBJ databases">
        <authorList>
            <person name="Van Ghelder C."/>
            <person name="Rancurel C."/>
        </authorList>
    </citation>
    <scope>NUCLEOTIDE SEQUENCE</scope>
    <source>
        <strain evidence="1">CNCM I-4278</strain>
    </source>
</reference>
<comment type="caution">
    <text evidence="1">The sequence shown here is derived from an EMBL/GenBank/DDBJ whole genome shotgun (WGS) entry which is preliminary data.</text>
</comment>
<dbReference type="Proteomes" id="UP001152607">
    <property type="component" value="Unassembled WGS sequence"/>
</dbReference>
<name>A0A9W4XUQ8_9PLEO</name>
<dbReference type="EMBL" id="CAOQHR010000008">
    <property type="protein sequence ID" value="CAI6338376.1"/>
    <property type="molecule type" value="Genomic_DNA"/>
</dbReference>
<keyword evidence="2" id="KW-1185">Reference proteome</keyword>
<evidence type="ECO:0000313" key="2">
    <source>
        <dbReference type="Proteomes" id="UP001152607"/>
    </source>
</evidence>
<accession>A0A9W4XUQ8</accession>
<dbReference type="AlphaFoldDB" id="A0A9W4XUQ8"/>
<evidence type="ECO:0000313" key="1">
    <source>
        <dbReference type="EMBL" id="CAI6338376.1"/>
    </source>
</evidence>
<sequence>MPCHAMPCLRRLVEHICSLTCPLCRRRLALHRDGPNCPNLLLVFRPFLQWQCLLFEMMLLSSSLPASTVCSLPTPAAPKCCYRQPFASAREPRRTIPHWVRSRHCGLLVMHMGDENRRREEKKKKKLMTSDDPTAPLVWRRRYM</sequence>
<gene>
    <name evidence="1" type="ORF">PDIGIT_LOCUS11504</name>
</gene>
<protein>
    <submittedName>
        <fullName evidence="1">Uncharacterized protein</fullName>
    </submittedName>
</protein>
<organism evidence="1 2">
    <name type="scientific">Periconia digitata</name>
    <dbReference type="NCBI Taxonomy" id="1303443"/>
    <lineage>
        <taxon>Eukaryota</taxon>
        <taxon>Fungi</taxon>
        <taxon>Dikarya</taxon>
        <taxon>Ascomycota</taxon>
        <taxon>Pezizomycotina</taxon>
        <taxon>Dothideomycetes</taxon>
        <taxon>Pleosporomycetidae</taxon>
        <taxon>Pleosporales</taxon>
        <taxon>Massarineae</taxon>
        <taxon>Periconiaceae</taxon>
        <taxon>Periconia</taxon>
    </lineage>
</organism>